<evidence type="ECO:0000313" key="3">
    <source>
        <dbReference type="EMBL" id="PWN94853.1"/>
    </source>
</evidence>
<sequence>MASPRVAHQSRALLLRFLSRPTAASSSSASASASASAEQSLNPFLPHKSAASGRWTPPLYSARRQAMLARAALIAGGGGASGMLESLPPSKKVQKLQERLTALSLDADAAAPSSAAPSAPESQAAIRARALAHAQAKGPYKGRPVKRLFKGKTDERKRPMRAKETQRKLEGMDKEIGEWRKSIKDAKKKTRPSLPF</sequence>
<feature type="compositionally biased region" description="Basic and acidic residues" evidence="1">
    <location>
        <begin position="151"/>
        <end position="185"/>
    </location>
</feature>
<dbReference type="PANTHER" id="PTHR28041">
    <property type="entry name" value="54S RIBOSOMAL PROTEIN L25, MITOCHONDRIAL"/>
    <property type="match status" value="1"/>
</dbReference>
<organism evidence="3 4">
    <name type="scientific">Tilletiopsis washingtonensis</name>
    <dbReference type="NCBI Taxonomy" id="58919"/>
    <lineage>
        <taxon>Eukaryota</taxon>
        <taxon>Fungi</taxon>
        <taxon>Dikarya</taxon>
        <taxon>Basidiomycota</taxon>
        <taxon>Ustilaginomycotina</taxon>
        <taxon>Exobasidiomycetes</taxon>
        <taxon>Entylomatales</taxon>
        <taxon>Entylomatales incertae sedis</taxon>
        <taxon>Tilletiopsis</taxon>
    </lineage>
</organism>
<dbReference type="PANTHER" id="PTHR28041:SF1">
    <property type="entry name" value="LARGE RIBOSOMAL SUBUNIT PROTEIN ML59"/>
    <property type="match status" value="1"/>
</dbReference>
<feature type="region of interest" description="Disordered" evidence="1">
    <location>
        <begin position="131"/>
        <end position="196"/>
    </location>
</feature>
<evidence type="ECO:0000259" key="2">
    <source>
        <dbReference type="Pfam" id="PF18126"/>
    </source>
</evidence>
<evidence type="ECO:0000256" key="1">
    <source>
        <dbReference type="SAM" id="MobiDB-lite"/>
    </source>
</evidence>
<gene>
    <name evidence="3" type="ORF">FA09DRAFT_332519</name>
</gene>
<dbReference type="InterPro" id="IPR037507">
    <property type="entry name" value="Ribosomal_mL59"/>
</dbReference>
<reference evidence="3 4" key="1">
    <citation type="journal article" date="2018" name="Mol. Biol. Evol.">
        <title>Broad Genomic Sampling Reveals a Smut Pathogenic Ancestry of the Fungal Clade Ustilaginomycotina.</title>
        <authorList>
            <person name="Kijpornyongpan T."/>
            <person name="Mondo S.J."/>
            <person name="Barry K."/>
            <person name="Sandor L."/>
            <person name="Lee J."/>
            <person name="Lipzen A."/>
            <person name="Pangilinan J."/>
            <person name="LaButti K."/>
            <person name="Hainaut M."/>
            <person name="Henrissat B."/>
            <person name="Grigoriev I.V."/>
            <person name="Spatafora J.W."/>
            <person name="Aime M.C."/>
        </authorList>
    </citation>
    <scope>NUCLEOTIDE SEQUENCE [LARGE SCALE GENOMIC DNA]</scope>
    <source>
        <strain evidence="3 4">MCA 4186</strain>
    </source>
</reference>
<dbReference type="GO" id="GO:0005762">
    <property type="term" value="C:mitochondrial large ribosomal subunit"/>
    <property type="evidence" value="ECO:0007669"/>
    <property type="project" value="InterPro"/>
</dbReference>
<protein>
    <recommendedName>
        <fullName evidence="2">Large ribosomal subunit protein mL59 domain-containing protein</fullName>
    </recommendedName>
</protein>
<proteinExistence type="predicted"/>
<dbReference type="GO" id="GO:0003735">
    <property type="term" value="F:structural constituent of ribosome"/>
    <property type="evidence" value="ECO:0007669"/>
    <property type="project" value="InterPro"/>
</dbReference>
<evidence type="ECO:0000313" key="4">
    <source>
        <dbReference type="Proteomes" id="UP000245946"/>
    </source>
</evidence>
<feature type="domain" description="Large ribosomal subunit protein mL59" evidence="2">
    <location>
        <begin position="14"/>
        <end position="181"/>
    </location>
</feature>
<dbReference type="InterPro" id="IPR040922">
    <property type="entry name" value="Ribosomal_mL59_dom"/>
</dbReference>
<name>A0A316Z3U3_9BASI</name>
<feature type="compositionally biased region" description="Basic residues" evidence="1">
    <location>
        <begin position="186"/>
        <end position="196"/>
    </location>
</feature>
<dbReference type="RefSeq" id="XP_025595132.1">
    <property type="nucleotide sequence ID" value="XM_025743484.1"/>
</dbReference>
<dbReference type="Proteomes" id="UP000245946">
    <property type="component" value="Unassembled WGS sequence"/>
</dbReference>
<dbReference type="OrthoDB" id="10369922at2759"/>
<keyword evidence="4" id="KW-1185">Reference proteome</keyword>
<dbReference type="AlphaFoldDB" id="A0A316Z3U3"/>
<dbReference type="GeneID" id="37271028"/>
<dbReference type="STRING" id="58919.A0A316Z3U3"/>
<dbReference type="Pfam" id="PF18126">
    <property type="entry name" value="Mitoc_mL59"/>
    <property type="match status" value="1"/>
</dbReference>
<accession>A0A316Z3U3</accession>
<dbReference type="EMBL" id="KZ819308">
    <property type="protein sequence ID" value="PWN94853.1"/>
    <property type="molecule type" value="Genomic_DNA"/>
</dbReference>